<dbReference type="EMBL" id="CP015449">
    <property type="protein sequence ID" value="AWH91379.1"/>
    <property type="molecule type" value="Genomic_DNA"/>
</dbReference>
<evidence type="ECO:0000256" key="2">
    <source>
        <dbReference type="ARBA" id="ARBA00008784"/>
    </source>
</evidence>
<comment type="cofactor">
    <cofactor evidence="1 8">
        <name>Fe(2+)</name>
        <dbReference type="ChEBI" id="CHEBI:29033"/>
    </cofactor>
</comment>
<dbReference type="Gene3D" id="3.10.180.10">
    <property type="entry name" value="2,3-Dihydroxybiphenyl 1,2-Dioxygenase, domain 1"/>
    <property type="match status" value="2"/>
</dbReference>
<dbReference type="GO" id="GO:0008198">
    <property type="term" value="F:ferrous iron binding"/>
    <property type="evidence" value="ECO:0007669"/>
    <property type="project" value="InterPro"/>
</dbReference>
<keyword evidence="6 8" id="KW-0560">Oxidoreductase</keyword>
<keyword evidence="3" id="KW-0479">Metal-binding</keyword>
<dbReference type="PROSITE" id="PS51819">
    <property type="entry name" value="VOC"/>
    <property type="match status" value="2"/>
</dbReference>
<dbReference type="PROSITE" id="PS00082">
    <property type="entry name" value="EXTRADIOL_DIOXYGENAS"/>
    <property type="match status" value="1"/>
</dbReference>
<dbReference type="InterPro" id="IPR037523">
    <property type="entry name" value="VOC_core"/>
</dbReference>
<evidence type="ECO:0000256" key="6">
    <source>
        <dbReference type="ARBA" id="ARBA00023002"/>
    </source>
</evidence>
<evidence type="ECO:0000256" key="5">
    <source>
        <dbReference type="ARBA" id="ARBA00022964"/>
    </source>
</evidence>
<dbReference type="KEGG" id="dlu:A6035_03430"/>
<feature type="domain" description="VOC" evidence="9">
    <location>
        <begin position="142"/>
        <end position="270"/>
    </location>
</feature>
<dbReference type="CDD" id="cd07252">
    <property type="entry name" value="BphC1-RGP6_N_like"/>
    <property type="match status" value="1"/>
</dbReference>
<evidence type="ECO:0000256" key="3">
    <source>
        <dbReference type="ARBA" id="ARBA00022723"/>
    </source>
</evidence>
<organism evidence="10 11">
    <name type="scientific">Dietzia lutea</name>
    <dbReference type="NCBI Taxonomy" id="546160"/>
    <lineage>
        <taxon>Bacteria</taxon>
        <taxon>Bacillati</taxon>
        <taxon>Actinomycetota</taxon>
        <taxon>Actinomycetes</taxon>
        <taxon>Mycobacteriales</taxon>
        <taxon>Dietziaceae</taxon>
        <taxon>Dietzia</taxon>
    </lineage>
</organism>
<dbReference type="RefSeq" id="WP_108846639.1">
    <property type="nucleotide sequence ID" value="NZ_CP015449.1"/>
</dbReference>
<dbReference type="Proteomes" id="UP000244928">
    <property type="component" value="Chromosome"/>
</dbReference>
<dbReference type="InterPro" id="IPR054680">
    <property type="entry name" value="HsaC"/>
</dbReference>
<evidence type="ECO:0000256" key="4">
    <source>
        <dbReference type="ARBA" id="ARBA00022797"/>
    </source>
</evidence>
<dbReference type="SUPFAM" id="SSF54593">
    <property type="entry name" value="Glyoxalase/Bleomycin resistance protein/Dihydroxybiphenyl dioxygenase"/>
    <property type="match status" value="1"/>
</dbReference>
<evidence type="ECO:0000256" key="1">
    <source>
        <dbReference type="ARBA" id="ARBA00001954"/>
    </source>
</evidence>
<keyword evidence="11" id="KW-1185">Reference proteome</keyword>
<dbReference type="Pfam" id="PF00903">
    <property type="entry name" value="Glyoxalase"/>
    <property type="match status" value="1"/>
</dbReference>
<gene>
    <name evidence="10" type="ORF">A6035_03430</name>
</gene>
<evidence type="ECO:0000313" key="11">
    <source>
        <dbReference type="Proteomes" id="UP000244928"/>
    </source>
</evidence>
<dbReference type="InterPro" id="IPR029068">
    <property type="entry name" value="Glyas_Bleomycin-R_OHBP_Dase"/>
</dbReference>
<keyword evidence="7 8" id="KW-0408">Iron</keyword>
<sequence>MAISNFGYVRVFATDMDAWREYGTKVLGFVVGSGEDPDALYFRMDDHPHRWIIVPGEEDKLSSVGWECANEGEFEDVKRRLDAAGVPWEEAPAEVRRDRKVRGLITCQDPAGFTLEIYHTVALQHRRIPTPYGHEFVTGDQGAGHIVLSTPDEAAALEFYRDVLGFWLRDSMSLPPEIVGRPADGEPAWLRFLGCNPRHHSLAFTPFPNPTGIIHLMVEVGTADDVGLALDRAMRKKVRLSASLGRHVNDKMLSFYMKTPGGFDCEYGCEGQQVEDDEKWVARESTAVSLWGHDFSVGLK</sequence>
<dbReference type="CDD" id="cd07237">
    <property type="entry name" value="BphC1-RGP6_C_like"/>
    <property type="match status" value="1"/>
</dbReference>
<evidence type="ECO:0000313" key="10">
    <source>
        <dbReference type="EMBL" id="AWH91379.1"/>
    </source>
</evidence>
<dbReference type="GO" id="GO:0051213">
    <property type="term" value="F:dioxygenase activity"/>
    <property type="evidence" value="ECO:0007669"/>
    <property type="project" value="UniProtKB-KW"/>
</dbReference>
<dbReference type="NCBIfam" id="NF045631">
    <property type="entry name" value="exdiol_diox_HsaC"/>
    <property type="match status" value="1"/>
</dbReference>
<dbReference type="AlphaFoldDB" id="A0A2S1R525"/>
<dbReference type="Pfam" id="PF22632">
    <property type="entry name" value="BphC_D1"/>
    <property type="match status" value="1"/>
</dbReference>
<protein>
    <submittedName>
        <fullName evidence="10">2,3-dihydroxybiphenyl 1,2-dioxygenase</fullName>
    </submittedName>
</protein>
<evidence type="ECO:0000259" key="9">
    <source>
        <dbReference type="PROSITE" id="PS51819"/>
    </source>
</evidence>
<accession>A0A2S1R525</accession>
<keyword evidence="5 8" id="KW-0223">Dioxygenase</keyword>
<proteinExistence type="inferred from homology"/>
<evidence type="ECO:0000256" key="7">
    <source>
        <dbReference type="ARBA" id="ARBA00023004"/>
    </source>
</evidence>
<dbReference type="InterPro" id="IPR000486">
    <property type="entry name" value="Xdiol_ring_cleave_dOase_1/2"/>
</dbReference>
<evidence type="ECO:0000256" key="8">
    <source>
        <dbReference type="RuleBase" id="RU000683"/>
    </source>
</evidence>
<keyword evidence="4 8" id="KW-0058">Aromatic hydrocarbons catabolism</keyword>
<feature type="domain" description="VOC" evidence="9">
    <location>
        <begin position="5"/>
        <end position="120"/>
    </location>
</feature>
<dbReference type="InterPro" id="IPR004360">
    <property type="entry name" value="Glyas_Fos-R_dOase_dom"/>
</dbReference>
<comment type="similarity">
    <text evidence="2 8">Belongs to the extradiol ring-cleavage dioxygenase family.</text>
</comment>
<reference evidence="10 11" key="1">
    <citation type="submission" date="2016-04" db="EMBL/GenBank/DDBJ databases">
        <title>Complete genome sequence of Dietzia lutea YIM 80766T, a strain isolated from desert soil in Egypt.</title>
        <authorList>
            <person name="Zhao J."/>
            <person name="Hu B."/>
            <person name="Geng S."/>
            <person name="Nie Y."/>
            <person name="Tang Y."/>
        </authorList>
    </citation>
    <scope>NUCLEOTIDE SEQUENCE [LARGE SCALE GENOMIC DNA]</scope>
    <source>
        <strain evidence="10 11">YIM 80766</strain>
    </source>
</reference>
<dbReference type="OrthoDB" id="6909416at2"/>
<name>A0A2S1R525_9ACTN</name>